<proteinExistence type="predicted"/>
<sequence>MLALVAEGQKSAEEPLPPVAWGLGEARGKRLKADVPRPRRQSLWDEAMAVADPLGRGIQSDSSPGGGGGGRGLIDDR</sequence>
<dbReference type="AlphaFoldDB" id="K0REE5"/>
<evidence type="ECO:0000313" key="3">
    <source>
        <dbReference type="Proteomes" id="UP000266841"/>
    </source>
</evidence>
<keyword evidence="3" id="KW-1185">Reference proteome</keyword>
<protein>
    <submittedName>
        <fullName evidence="2">Uncharacterized protein</fullName>
    </submittedName>
</protein>
<dbReference type="Proteomes" id="UP000266841">
    <property type="component" value="Unassembled WGS sequence"/>
</dbReference>
<feature type="compositionally biased region" description="Gly residues" evidence="1">
    <location>
        <begin position="64"/>
        <end position="77"/>
    </location>
</feature>
<organism evidence="2 3">
    <name type="scientific">Thalassiosira oceanica</name>
    <name type="common">Marine diatom</name>
    <dbReference type="NCBI Taxonomy" id="159749"/>
    <lineage>
        <taxon>Eukaryota</taxon>
        <taxon>Sar</taxon>
        <taxon>Stramenopiles</taxon>
        <taxon>Ochrophyta</taxon>
        <taxon>Bacillariophyta</taxon>
        <taxon>Coscinodiscophyceae</taxon>
        <taxon>Thalassiosirophycidae</taxon>
        <taxon>Thalassiosirales</taxon>
        <taxon>Thalassiosiraceae</taxon>
        <taxon>Thalassiosira</taxon>
    </lineage>
</organism>
<dbReference type="EMBL" id="AGNL01049048">
    <property type="protein sequence ID" value="EJK44917.1"/>
    <property type="molecule type" value="Genomic_DNA"/>
</dbReference>
<name>K0REE5_THAOC</name>
<reference evidence="2 3" key="1">
    <citation type="journal article" date="2012" name="Genome Biol.">
        <title>Genome and low-iron response of an oceanic diatom adapted to chronic iron limitation.</title>
        <authorList>
            <person name="Lommer M."/>
            <person name="Specht M."/>
            <person name="Roy A.S."/>
            <person name="Kraemer L."/>
            <person name="Andreson R."/>
            <person name="Gutowska M.A."/>
            <person name="Wolf J."/>
            <person name="Bergner S.V."/>
            <person name="Schilhabel M.B."/>
            <person name="Klostermeier U.C."/>
            <person name="Beiko R.G."/>
            <person name="Rosenstiel P."/>
            <person name="Hippler M."/>
            <person name="Laroche J."/>
        </authorList>
    </citation>
    <scope>NUCLEOTIDE SEQUENCE [LARGE SCALE GENOMIC DNA]</scope>
    <source>
        <strain evidence="2 3">CCMP1005</strain>
    </source>
</reference>
<evidence type="ECO:0000313" key="2">
    <source>
        <dbReference type="EMBL" id="EJK44917.1"/>
    </source>
</evidence>
<evidence type="ECO:0000256" key="1">
    <source>
        <dbReference type="SAM" id="MobiDB-lite"/>
    </source>
</evidence>
<feature type="region of interest" description="Disordered" evidence="1">
    <location>
        <begin position="53"/>
        <end position="77"/>
    </location>
</feature>
<accession>K0REE5</accession>
<comment type="caution">
    <text evidence="2">The sequence shown here is derived from an EMBL/GenBank/DDBJ whole genome shotgun (WGS) entry which is preliminary data.</text>
</comment>
<gene>
    <name evidence="2" type="ORF">THAOC_36507</name>
</gene>